<dbReference type="KEGG" id="boe:106328278"/>
<evidence type="ECO:0000256" key="3">
    <source>
        <dbReference type="ARBA" id="ARBA00022692"/>
    </source>
</evidence>
<dbReference type="OrthoDB" id="203099at2759"/>
<evidence type="ECO:0008006" key="11">
    <source>
        <dbReference type="Google" id="ProtNLM"/>
    </source>
</evidence>
<keyword evidence="4 8" id="KW-1133">Transmembrane helix</keyword>
<feature type="transmembrane region" description="Helical" evidence="8">
    <location>
        <begin position="113"/>
        <end position="134"/>
    </location>
</feature>
<feature type="transmembrane region" description="Helical" evidence="8">
    <location>
        <begin position="146"/>
        <end position="167"/>
    </location>
</feature>
<keyword evidence="6" id="KW-0175">Coiled coil</keyword>
<keyword evidence="3 8" id="KW-0812">Transmembrane</keyword>
<evidence type="ECO:0000256" key="2">
    <source>
        <dbReference type="ARBA" id="ARBA00010487"/>
    </source>
</evidence>
<evidence type="ECO:0000256" key="1">
    <source>
        <dbReference type="ARBA" id="ARBA00004141"/>
    </source>
</evidence>
<dbReference type="EnsemblPlants" id="Bo3g099360.1">
    <property type="protein sequence ID" value="Bo3g099360.1"/>
    <property type="gene ID" value="Bo3g099360"/>
</dbReference>
<dbReference type="PANTHER" id="PTHR21355">
    <property type="entry name" value="G-PROTEIN COUPLED RECEPTOR-ASSOCIATED PROTEIN LMBRD2"/>
    <property type="match status" value="1"/>
</dbReference>
<sequence>MWVFYLILLPLTLGLVVFTLRYFAGPEIPRYVLVTVGYTWFCSVSVIILAPADIWTTLSLPPNHPENGAISFLWSWSYWSTFLLTWAVVPLIQGFEDAGDFTVAERLKTSVHVNLVFYLVLGFIGLLGLILLIMMHRNWKGSILGYAMACSNTFGLVTGAFLLGFGLSEIPKTLWRNADWTTRHKVLSHKIAKIAVKLDNAHQELSDAIVLAQATSTQMSKRDPMRPYMNVIDAMLAKMFREDPSFKPQGGQLGENDMDYDTDEKSMATLRRHLRNAKEEYYRYKSEYLTYVTEALVLEDTVKNYERRDSTGWKYISSFRTSRSGKMGNLLDTLEFIWRCLLKKQIQMVLAIVTGIMSAAILLAEATLLLSKLDLSLFSILIRFVKSDELLVQAFAFVPLVYMCICTYYSLFKIGMLMIYSLTPRQTSSVNLLMICSMIARYAPPISYNFINLIQLRSETIFEKKMGRIDDAVPVFGQRFNEIYPLIMVIYTLLVASNFFDRVFSYFGSWKRFKFQTETDDMDGFDPSGLMILRKERTWLEEGQKVGELVLPLARSFNDVDDIEQGSNFSQEHSSVEMKMSSSYDTMKGSSSNDDISRRYGSAREAITNKYAAIREQQNRYSPSPVTKSENMASAKVSLLETDSSARSNGEGGGSGESSTRLASTWRNVKLGIQSFKENVATKKFLPLRQGPESTTTVTSTIVMNPSMPQSLDEIFRRLKNRSVEHGHYLDDDDE</sequence>
<evidence type="ECO:0000256" key="5">
    <source>
        <dbReference type="ARBA" id="ARBA00023136"/>
    </source>
</evidence>
<feature type="transmembrane region" description="Helical" evidence="8">
    <location>
        <begin position="6"/>
        <end position="24"/>
    </location>
</feature>
<dbReference type="InterPro" id="IPR006876">
    <property type="entry name" value="LMBR1-like_membr_prot"/>
</dbReference>
<feature type="compositionally biased region" description="Polar residues" evidence="7">
    <location>
        <begin position="619"/>
        <end position="632"/>
    </location>
</feature>
<dbReference type="Proteomes" id="UP000032141">
    <property type="component" value="Chromosome C3"/>
</dbReference>
<feature type="region of interest" description="Disordered" evidence="7">
    <location>
        <begin position="642"/>
        <end position="661"/>
    </location>
</feature>
<organism evidence="9 10">
    <name type="scientific">Brassica oleracea var. oleracea</name>
    <dbReference type="NCBI Taxonomy" id="109376"/>
    <lineage>
        <taxon>Eukaryota</taxon>
        <taxon>Viridiplantae</taxon>
        <taxon>Streptophyta</taxon>
        <taxon>Embryophyta</taxon>
        <taxon>Tracheophyta</taxon>
        <taxon>Spermatophyta</taxon>
        <taxon>Magnoliopsida</taxon>
        <taxon>eudicotyledons</taxon>
        <taxon>Gunneridae</taxon>
        <taxon>Pentapetalae</taxon>
        <taxon>rosids</taxon>
        <taxon>malvids</taxon>
        <taxon>Brassicales</taxon>
        <taxon>Brassicaceae</taxon>
        <taxon>Brassiceae</taxon>
        <taxon>Brassica</taxon>
    </lineage>
</organism>
<dbReference type="InterPro" id="IPR051584">
    <property type="entry name" value="GPCR-associated_LMBR1"/>
</dbReference>
<dbReference type="GO" id="GO:0016020">
    <property type="term" value="C:membrane"/>
    <property type="evidence" value="ECO:0007669"/>
    <property type="project" value="UniProtKB-SubCell"/>
</dbReference>
<feature type="region of interest" description="Disordered" evidence="7">
    <location>
        <begin position="615"/>
        <end position="635"/>
    </location>
</feature>
<feature type="transmembrane region" description="Helical" evidence="8">
    <location>
        <begin position="390"/>
        <end position="411"/>
    </location>
</feature>
<dbReference type="Gramene" id="Bo3g099360.1">
    <property type="protein sequence ID" value="Bo3g099360.1"/>
    <property type="gene ID" value="Bo3g099360"/>
</dbReference>
<dbReference type="GeneID" id="106328278"/>
<evidence type="ECO:0000256" key="6">
    <source>
        <dbReference type="SAM" id="Coils"/>
    </source>
</evidence>
<evidence type="ECO:0000256" key="4">
    <source>
        <dbReference type="ARBA" id="ARBA00022989"/>
    </source>
</evidence>
<proteinExistence type="inferred from homology"/>
<name>A0A0D3BEU5_BRAOL</name>
<reference evidence="9" key="2">
    <citation type="submission" date="2015-03" db="UniProtKB">
        <authorList>
            <consortium name="EnsemblPlants"/>
        </authorList>
    </citation>
    <scope>IDENTIFICATION</scope>
</reference>
<dbReference type="PANTHER" id="PTHR21355:SF15">
    <property type="entry name" value="LMBR1-LIKE MEMBRANE PROTEIN"/>
    <property type="match status" value="1"/>
</dbReference>
<keyword evidence="10" id="KW-1185">Reference proteome</keyword>
<reference evidence="9 10" key="1">
    <citation type="journal article" date="2014" name="Genome Biol.">
        <title>Transcriptome and methylome profiling reveals relics of genome dominance in the mesopolyploid Brassica oleracea.</title>
        <authorList>
            <person name="Parkin I.A."/>
            <person name="Koh C."/>
            <person name="Tang H."/>
            <person name="Robinson S.J."/>
            <person name="Kagale S."/>
            <person name="Clarke W.E."/>
            <person name="Town C.D."/>
            <person name="Nixon J."/>
            <person name="Krishnakumar V."/>
            <person name="Bidwell S.L."/>
            <person name="Denoeud F."/>
            <person name="Belcram H."/>
            <person name="Links M.G."/>
            <person name="Just J."/>
            <person name="Clarke C."/>
            <person name="Bender T."/>
            <person name="Huebert T."/>
            <person name="Mason A.S."/>
            <person name="Pires J.C."/>
            <person name="Barker G."/>
            <person name="Moore J."/>
            <person name="Walley P.G."/>
            <person name="Manoli S."/>
            <person name="Batley J."/>
            <person name="Edwards D."/>
            <person name="Nelson M.N."/>
            <person name="Wang X."/>
            <person name="Paterson A.H."/>
            <person name="King G."/>
            <person name="Bancroft I."/>
            <person name="Chalhoub B."/>
            <person name="Sharpe A.G."/>
        </authorList>
    </citation>
    <scope>NUCLEOTIDE SEQUENCE</scope>
    <source>
        <strain evidence="9 10">cv. TO1000</strain>
    </source>
</reference>
<dbReference type="RefSeq" id="XP_013622144.1">
    <property type="nucleotide sequence ID" value="XM_013766690.1"/>
</dbReference>
<evidence type="ECO:0000256" key="8">
    <source>
        <dbReference type="SAM" id="Phobius"/>
    </source>
</evidence>
<feature type="transmembrane region" description="Helical" evidence="8">
    <location>
        <begin position="72"/>
        <end position="92"/>
    </location>
</feature>
<comment type="subcellular location">
    <subcellularLocation>
        <location evidence="1">Membrane</location>
        <topology evidence="1">Multi-pass membrane protein</topology>
    </subcellularLocation>
</comment>
<protein>
    <recommendedName>
        <fullName evidence="11">LMBR1-like membrane protein</fullName>
    </recommendedName>
</protein>
<dbReference type="HOGENOM" id="CLU_014778_0_0_1"/>
<feature type="transmembrane region" description="Helical" evidence="8">
    <location>
        <begin position="483"/>
        <end position="504"/>
    </location>
</feature>
<evidence type="ECO:0000256" key="7">
    <source>
        <dbReference type="SAM" id="MobiDB-lite"/>
    </source>
</evidence>
<comment type="similarity">
    <text evidence="2">Belongs to the LIMR family.</text>
</comment>
<dbReference type="Pfam" id="PF04791">
    <property type="entry name" value="LMBR1"/>
    <property type="match status" value="1"/>
</dbReference>
<feature type="coiled-coil region" evidence="6">
    <location>
        <begin position="260"/>
        <end position="287"/>
    </location>
</feature>
<accession>A0A0D3BEU5</accession>
<feature type="transmembrane region" description="Helical" evidence="8">
    <location>
        <begin position="348"/>
        <end position="370"/>
    </location>
</feature>
<evidence type="ECO:0000313" key="10">
    <source>
        <dbReference type="Proteomes" id="UP000032141"/>
    </source>
</evidence>
<keyword evidence="5 8" id="KW-0472">Membrane</keyword>
<dbReference type="eggNOG" id="KOG2296">
    <property type="taxonomic scope" value="Eukaryota"/>
</dbReference>
<dbReference type="OMA" id="WTTRHKV"/>
<dbReference type="AlphaFoldDB" id="A0A0D3BEU5"/>
<feature type="transmembrane region" description="Helical" evidence="8">
    <location>
        <begin position="31"/>
        <end position="52"/>
    </location>
</feature>
<dbReference type="STRING" id="109376.A0A0D3BEU5"/>
<evidence type="ECO:0000313" key="9">
    <source>
        <dbReference type="EnsemblPlants" id="Bo3g099360.1"/>
    </source>
</evidence>